<dbReference type="PROSITE" id="PS50235">
    <property type="entry name" value="USP_3"/>
    <property type="match status" value="1"/>
</dbReference>
<evidence type="ECO:0000313" key="5">
    <source>
        <dbReference type="Proteomes" id="UP001516023"/>
    </source>
</evidence>
<dbReference type="InterPro" id="IPR018200">
    <property type="entry name" value="USP_CS"/>
</dbReference>
<dbReference type="GO" id="GO:0004843">
    <property type="term" value="F:cysteine-type deubiquitinase activity"/>
    <property type="evidence" value="ECO:0007669"/>
    <property type="project" value="UniProtKB-UniRule"/>
</dbReference>
<dbReference type="InterPro" id="IPR001394">
    <property type="entry name" value="Peptidase_C19_UCH"/>
</dbReference>
<comment type="caution">
    <text evidence="4">The sequence shown here is derived from an EMBL/GenBank/DDBJ whole genome shotgun (WGS) entry which is preliminary data.</text>
</comment>
<comment type="similarity">
    <text evidence="1">Belongs to the peptidase C19 family.</text>
</comment>
<keyword evidence="1" id="KW-0645">Protease</keyword>
<feature type="compositionally biased region" description="Polar residues" evidence="2">
    <location>
        <begin position="1"/>
        <end position="19"/>
    </location>
</feature>
<evidence type="ECO:0000259" key="3">
    <source>
        <dbReference type="PROSITE" id="PS50235"/>
    </source>
</evidence>
<dbReference type="SUPFAM" id="SSF54001">
    <property type="entry name" value="Cysteine proteinases"/>
    <property type="match status" value="1"/>
</dbReference>
<dbReference type="AlphaFoldDB" id="A0ABD3Q4L5"/>
<dbReference type="Proteomes" id="UP001516023">
    <property type="component" value="Unassembled WGS sequence"/>
</dbReference>
<evidence type="ECO:0000256" key="2">
    <source>
        <dbReference type="SAM" id="MobiDB-lite"/>
    </source>
</evidence>
<feature type="compositionally biased region" description="Polar residues" evidence="2">
    <location>
        <begin position="44"/>
        <end position="57"/>
    </location>
</feature>
<dbReference type="EC" id="3.4.19.12" evidence="1"/>
<dbReference type="EMBL" id="JABMIG020000077">
    <property type="protein sequence ID" value="KAL3794789.1"/>
    <property type="molecule type" value="Genomic_DNA"/>
</dbReference>
<keyword evidence="1" id="KW-0788">Thiol protease</keyword>
<feature type="domain" description="USP" evidence="3">
    <location>
        <begin position="251"/>
        <end position="650"/>
    </location>
</feature>
<dbReference type="InterPro" id="IPR038765">
    <property type="entry name" value="Papain-like_cys_pep_sf"/>
</dbReference>
<dbReference type="InterPro" id="IPR028889">
    <property type="entry name" value="USP"/>
</dbReference>
<sequence>MMTLEQPDNTLTKMVNTPNMARRKQHKSRALNRKRRPSGKECPVSSSPTASTSNAFKTDSMKRDHESAFANDKLNDNTTPNTIRRRSALGISSSHPIPHPFPSDTAVGSSCTPLSLAVYRPASLFAMLLFAALLPKNTFSLRWLALSSCYSSHCGTWRRGGSGVERFVLEKRQVPWLGMGFKAHVILGDIEQDFDSNIFLSEEWDRLELTLAEGKFTETSRKSTVNSEILDSVPRGGDLAASGNRNGPPYLGLVNLGNTCYLNAQLQCAYHVPFLRDLILNADDETVEVEVDVEDEVENDVVDGHIAGDCGHDGQNEVIPENIAESENKNSAQTKSTTVLHGENESAVEETKPTKKTVIHKEYRPISQALRALQQTFRSLAPSGGQSYGSTQTLCRSLGINPYIQQDGQEFWKLFIPEVNYPKLTELYTGYYDDYIREIIPQNSVENEFWEEKKDDDDLIVRTEEGKPRERVRTDPFLDLSIPVTEGTGCSVEASLRETFIQPEVLRVSEGNGWRPAKDAEKVDAYKGLSLRRNGLPSLLQLHLKRFKYDWETGETSKINDCCTFPLELDLSEVMSHDSSFEGDQPTEDAIYDLQSIVVHRGEYGSGHYYSYVRPDIRTNNWYRFDDQIVTPVDYNDVIADAYGGRAIRNRATSFDGSSVNSSKKPGGIFRRIFSFSGFGREKNGGEFGYGGRTSSAYMIHLEETGTFIRGDRFFQLRLFKLHIVELFLHLSHFAHQAFHSSSRPSLRCSPGALNTPFRPAYNPGSSSLLSKKCPAVKLEVI</sequence>
<evidence type="ECO:0000313" key="4">
    <source>
        <dbReference type="EMBL" id="KAL3794789.1"/>
    </source>
</evidence>
<dbReference type="GO" id="GO:0006508">
    <property type="term" value="P:proteolysis"/>
    <property type="evidence" value="ECO:0007669"/>
    <property type="project" value="UniProtKB-KW"/>
</dbReference>
<dbReference type="InterPro" id="IPR050164">
    <property type="entry name" value="Peptidase_C19"/>
</dbReference>
<dbReference type="PROSITE" id="PS00972">
    <property type="entry name" value="USP_1"/>
    <property type="match status" value="1"/>
</dbReference>
<feature type="compositionally biased region" description="Polar residues" evidence="2">
    <location>
        <begin position="329"/>
        <end position="339"/>
    </location>
</feature>
<gene>
    <name evidence="4" type="ORF">HJC23_012799</name>
</gene>
<protein>
    <recommendedName>
        <fullName evidence="1">Ubiquitin carboxyl-terminal hydrolase</fullName>
        <ecNumber evidence="1">3.4.19.12</ecNumber>
    </recommendedName>
</protein>
<keyword evidence="1" id="KW-0833">Ubl conjugation pathway</keyword>
<comment type="catalytic activity">
    <reaction evidence="1">
        <text>Thiol-dependent hydrolysis of ester, thioester, amide, peptide and isopeptide bonds formed by the C-terminal Gly of ubiquitin (a 76-residue protein attached to proteins as an intracellular targeting signal).</text>
        <dbReference type="EC" id="3.4.19.12"/>
    </reaction>
</comment>
<organism evidence="4 5">
    <name type="scientific">Cyclotella cryptica</name>
    <dbReference type="NCBI Taxonomy" id="29204"/>
    <lineage>
        <taxon>Eukaryota</taxon>
        <taxon>Sar</taxon>
        <taxon>Stramenopiles</taxon>
        <taxon>Ochrophyta</taxon>
        <taxon>Bacillariophyta</taxon>
        <taxon>Coscinodiscophyceae</taxon>
        <taxon>Thalassiosirophycidae</taxon>
        <taxon>Stephanodiscales</taxon>
        <taxon>Stephanodiscaceae</taxon>
        <taxon>Cyclotella</taxon>
    </lineage>
</organism>
<dbReference type="Pfam" id="PF00443">
    <property type="entry name" value="UCH"/>
    <property type="match status" value="1"/>
</dbReference>
<accession>A0ABD3Q4L5</accession>
<dbReference type="PROSITE" id="PS00973">
    <property type="entry name" value="USP_2"/>
    <property type="match status" value="1"/>
</dbReference>
<keyword evidence="5" id="KW-1185">Reference proteome</keyword>
<feature type="region of interest" description="Disordered" evidence="2">
    <location>
        <begin position="1"/>
        <end position="81"/>
    </location>
</feature>
<feature type="compositionally biased region" description="Basic residues" evidence="2">
    <location>
        <begin position="21"/>
        <end position="37"/>
    </location>
</feature>
<dbReference type="Gene3D" id="3.90.70.10">
    <property type="entry name" value="Cysteine proteinases"/>
    <property type="match status" value="1"/>
</dbReference>
<proteinExistence type="inferred from homology"/>
<feature type="region of interest" description="Disordered" evidence="2">
    <location>
        <begin position="324"/>
        <end position="354"/>
    </location>
</feature>
<reference evidence="4 5" key="1">
    <citation type="journal article" date="2020" name="G3 (Bethesda)">
        <title>Improved Reference Genome for Cyclotella cryptica CCMP332, a Model for Cell Wall Morphogenesis, Salinity Adaptation, and Lipid Production in Diatoms (Bacillariophyta).</title>
        <authorList>
            <person name="Roberts W.R."/>
            <person name="Downey K.M."/>
            <person name="Ruck E.C."/>
            <person name="Traller J.C."/>
            <person name="Alverson A.J."/>
        </authorList>
    </citation>
    <scope>NUCLEOTIDE SEQUENCE [LARGE SCALE GENOMIC DNA]</scope>
    <source>
        <strain evidence="4 5">CCMP332</strain>
    </source>
</reference>
<dbReference type="PANTHER" id="PTHR24006">
    <property type="entry name" value="UBIQUITIN CARBOXYL-TERMINAL HYDROLASE"/>
    <property type="match status" value="1"/>
</dbReference>
<name>A0ABD3Q4L5_9STRA</name>
<evidence type="ECO:0000256" key="1">
    <source>
        <dbReference type="RuleBase" id="RU366025"/>
    </source>
</evidence>
<keyword evidence="1" id="KW-0378">Hydrolase</keyword>